<protein>
    <submittedName>
        <fullName evidence="1">Uncharacterized protein</fullName>
    </submittedName>
</protein>
<proteinExistence type="predicted"/>
<comment type="caution">
    <text evidence="1">The sequence shown here is derived from an EMBL/GenBank/DDBJ whole genome shotgun (WGS) entry which is preliminary data.</text>
</comment>
<dbReference type="Proteomes" id="UP000483379">
    <property type="component" value="Unassembled WGS sequence"/>
</dbReference>
<sequence>MAQDALHSPDERSHMNMSKPFLGTVIAVTLTATVSAAGLKVGETAQCKLTNVAEDAVLYDGECRVSEEITSTSTIYTVNMGSAEPFMFASSDGKQWMHGPEEVDFRDLGKGAIFKWSDFALAIAE</sequence>
<dbReference type="EMBL" id="JAAIJQ010000101">
    <property type="protein sequence ID" value="NEV64621.1"/>
    <property type="molecule type" value="Genomic_DNA"/>
</dbReference>
<organism evidence="1 2">
    <name type="scientific">Thiorhodococcus minor</name>
    <dbReference type="NCBI Taxonomy" id="57489"/>
    <lineage>
        <taxon>Bacteria</taxon>
        <taxon>Pseudomonadati</taxon>
        <taxon>Pseudomonadota</taxon>
        <taxon>Gammaproteobacteria</taxon>
        <taxon>Chromatiales</taxon>
        <taxon>Chromatiaceae</taxon>
        <taxon>Thiorhodococcus</taxon>
    </lineage>
</organism>
<reference evidence="1 2" key="1">
    <citation type="submission" date="2020-02" db="EMBL/GenBank/DDBJ databases">
        <title>Genome sequences of Thiorhodococcus mannitoliphagus and Thiorhodococcus minor, purple sulfur photosynthetic bacteria in the gammaproteobacterial family, Chromatiaceae.</title>
        <authorList>
            <person name="Aviles F.A."/>
            <person name="Meyer T.E."/>
            <person name="Kyndt J.A."/>
        </authorList>
    </citation>
    <scope>NUCLEOTIDE SEQUENCE [LARGE SCALE GENOMIC DNA]</scope>
    <source>
        <strain evidence="1 2">DSM 11518</strain>
    </source>
</reference>
<dbReference type="AlphaFoldDB" id="A0A6M0K5P5"/>
<evidence type="ECO:0000313" key="1">
    <source>
        <dbReference type="EMBL" id="NEV64621.1"/>
    </source>
</evidence>
<gene>
    <name evidence="1" type="ORF">G3446_22595</name>
</gene>
<dbReference type="RefSeq" id="WP_164455540.1">
    <property type="nucleotide sequence ID" value="NZ_JAAIJQ010000101.1"/>
</dbReference>
<name>A0A6M0K5P5_9GAMM</name>
<keyword evidence="2" id="KW-1185">Reference proteome</keyword>
<evidence type="ECO:0000313" key="2">
    <source>
        <dbReference type="Proteomes" id="UP000483379"/>
    </source>
</evidence>
<accession>A0A6M0K5P5</accession>